<comment type="caution">
    <text evidence="1">The sequence shown here is derived from an EMBL/GenBank/DDBJ whole genome shotgun (WGS) entry which is preliminary data.</text>
</comment>
<keyword evidence="1" id="KW-0560">Oxidoreductase</keyword>
<accession>E0NIP1</accession>
<keyword evidence="2" id="KW-1185">Reference proteome</keyword>
<dbReference type="AlphaFoldDB" id="E0NIP1"/>
<dbReference type="EMBL" id="AEEH01000009">
    <property type="protein sequence ID" value="EFM26336.1"/>
    <property type="molecule type" value="Genomic_DNA"/>
</dbReference>
<dbReference type="eggNOG" id="COG0416">
    <property type="taxonomic scope" value="Bacteria"/>
</dbReference>
<evidence type="ECO:0000313" key="2">
    <source>
        <dbReference type="Proteomes" id="UP000003280"/>
    </source>
</evidence>
<organism evidence="1 2">
    <name type="scientific">Peptoniphilus duerdenii ATCC BAA-1640</name>
    <dbReference type="NCBI Taxonomy" id="862517"/>
    <lineage>
        <taxon>Bacteria</taxon>
        <taxon>Bacillati</taxon>
        <taxon>Bacillota</taxon>
        <taxon>Tissierellia</taxon>
        <taxon>Tissierellales</taxon>
        <taxon>Peptoniphilaceae</taxon>
        <taxon>Peptoniphilus</taxon>
    </lineage>
</organism>
<dbReference type="HOGENOM" id="CLU_711151_0_0_9"/>
<dbReference type="OrthoDB" id="9769886at2"/>
<protein>
    <submittedName>
        <fullName evidence="1">Fatty acid/phospholipid synthesis protein PlsX</fullName>
        <ecNumber evidence="1">1.21.4.2</ecNumber>
    </submittedName>
</protein>
<name>E0NIP1_9FIRM</name>
<evidence type="ECO:0000313" key="1">
    <source>
        <dbReference type="EMBL" id="EFM26336.1"/>
    </source>
</evidence>
<dbReference type="Gene3D" id="3.40.718.10">
    <property type="entry name" value="Isopropylmalate Dehydrogenase"/>
    <property type="match status" value="1"/>
</dbReference>
<dbReference type="EC" id="1.21.4.2" evidence="1"/>
<dbReference type="GO" id="GO:0016747">
    <property type="term" value="F:acyltransferase activity, transferring groups other than amino-acyl groups"/>
    <property type="evidence" value="ECO:0007669"/>
    <property type="project" value="InterPro"/>
</dbReference>
<sequence>MSKLLAEFINDIAEEIETGKSKSSTVRIAVTNLDSELGADNVNKAMESFKDVEFTVVGTPYKDYNCVEAANDEEVAEALEHLFNEGKIDAAVAMHYPFPIGVSTVGRTVTPAMGKEVYIATTTGTTHMKRDIAMVLNTINGIIAAKANGIEHPTVGILNIEAARIVEKKLNELKNNGFEINFAESKRADGGAVLRGNDLVAGTCDVVVMDSLTGNVLIKTFASFTSGGFFETAGFGYGPGLGEGYHTPVFIVSRASGTPVIRNAIQYAVESVRGKLVEVSKKVYADAKKAGLEQILASMDKKEEKAEAAVAAPPKEVVTAQIPGIDILEMDTAVQALWKEGIYAESAMGCTGPIVLISEANKDKAAEILTNAGLIS</sequence>
<dbReference type="RefSeq" id="WP_008900866.1">
    <property type="nucleotide sequence ID" value="NZ_GL397071.1"/>
</dbReference>
<dbReference type="GO" id="GO:0030699">
    <property type="term" value="F:glycine reductase activity"/>
    <property type="evidence" value="ECO:0007669"/>
    <property type="project" value="UniProtKB-EC"/>
</dbReference>
<proteinExistence type="predicted"/>
<reference evidence="1 2" key="1">
    <citation type="submission" date="2010-07" db="EMBL/GenBank/DDBJ databases">
        <authorList>
            <person name="Muzny D."/>
            <person name="Qin X."/>
            <person name="Deng J."/>
            <person name="Jiang H."/>
            <person name="Liu Y."/>
            <person name="Qu J."/>
            <person name="Song X.-Z."/>
            <person name="Zhang L."/>
            <person name="Thornton R."/>
            <person name="Coyle M."/>
            <person name="Francisco L."/>
            <person name="Jackson L."/>
            <person name="Javaid M."/>
            <person name="Korchina V."/>
            <person name="Kovar C."/>
            <person name="Mata R."/>
            <person name="Mathew T."/>
            <person name="Ngo R."/>
            <person name="Nguyen L."/>
            <person name="Nguyen N."/>
            <person name="Okwuonu G."/>
            <person name="Ongeri F."/>
            <person name="Pham C."/>
            <person name="Simmons D."/>
            <person name="Wilczek-Boney K."/>
            <person name="Hale W."/>
            <person name="Jakkamsetti A."/>
            <person name="Pham P."/>
            <person name="Ruth R."/>
            <person name="San Lucas F."/>
            <person name="Warren J."/>
            <person name="Zhang J."/>
            <person name="Zhao Z."/>
            <person name="Zhou C."/>
            <person name="Zhu D."/>
            <person name="Lee S."/>
            <person name="Bess C."/>
            <person name="Blankenburg K."/>
            <person name="Forbes L."/>
            <person name="Fu Q."/>
            <person name="Gubbala S."/>
            <person name="Hirani K."/>
            <person name="Jayaseelan J.C."/>
            <person name="Lara F."/>
            <person name="Munidasa M."/>
            <person name="Palculict T."/>
            <person name="Patil S."/>
            <person name="Pu L.-L."/>
            <person name="Saada N."/>
            <person name="Tang L."/>
            <person name="Weissenberger G."/>
            <person name="Zhu Y."/>
            <person name="Hemphill L."/>
            <person name="Shang Y."/>
            <person name="Youmans B."/>
            <person name="Ayvaz T."/>
            <person name="Ross M."/>
            <person name="Santibanez J."/>
            <person name="Aqrawi P."/>
            <person name="Gross S."/>
            <person name="Joshi V."/>
            <person name="Fowler G."/>
            <person name="Nazareth L."/>
            <person name="Reid J."/>
            <person name="Worley K."/>
            <person name="Petrosino J."/>
            <person name="Highlander S."/>
            <person name="Gibbs R."/>
        </authorList>
    </citation>
    <scope>NUCLEOTIDE SEQUENCE [LARGE SCALE GENOMIC DNA]</scope>
    <source>
        <strain evidence="1 2">ATCC BAA-1640</strain>
    </source>
</reference>
<dbReference type="NCBIfam" id="NF040747">
    <property type="entry name" value="reduct_C_alpha"/>
    <property type="match status" value="1"/>
</dbReference>
<gene>
    <name evidence="1" type="primary">plsX</name>
    <name evidence="1" type="ORF">HMPREF9225_0030</name>
</gene>
<dbReference type="GO" id="GO:0006633">
    <property type="term" value="P:fatty acid biosynthetic process"/>
    <property type="evidence" value="ECO:0007669"/>
    <property type="project" value="InterPro"/>
</dbReference>
<dbReference type="STRING" id="862517.HMPREF9225_0030"/>
<dbReference type="Pfam" id="PF02504">
    <property type="entry name" value="FA_synthesis"/>
    <property type="match status" value="1"/>
</dbReference>
<dbReference type="SUPFAM" id="SSF53659">
    <property type="entry name" value="Isocitrate/Isopropylmalate dehydrogenase-like"/>
    <property type="match status" value="1"/>
</dbReference>
<dbReference type="Proteomes" id="UP000003280">
    <property type="component" value="Unassembled WGS sequence"/>
</dbReference>
<dbReference type="InterPro" id="IPR003664">
    <property type="entry name" value="FA_synthesis"/>
</dbReference>